<dbReference type="NCBIfam" id="TIGR01128">
    <property type="entry name" value="holA"/>
    <property type="match status" value="1"/>
</dbReference>
<dbReference type="Proteomes" id="UP001056756">
    <property type="component" value="Chromosome"/>
</dbReference>
<keyword evidence="5" id="KW-0235">DNA replication</keyword>
<dbReference type="InterPro" id="IPR005790">
    <property type="entry name" value="DNA_polIII_delta"/>
</dbReference>
<dbReference type="SUPFAM" id="SSF48019">
    <property type="entry name" value="post-AAA+ oligomerization domain-like"/>
    <property type="match status" value="1"/>
</dbReference>
<evidence type="ECO:0000256" key="6">
    <source>
        <dbReference type="ARBA" id="ARBA00022932"/>
    </source>
</evidence>
<accession>A0A9J6ZDW4</accession>
<proteinExistence type="inferred from homology"/>
<dbReference type="InterPro" id="IPR048466">
    <property type="entry name" value="DNA_pol3_delta-like_C"/>
</dbReference>
<evidence type="ECO:0000256" key="1">
    <source>
        <dbReference type="ARBA" id="ARBA00012417"/>
    </source>
</evidence>
<dbReference type="EC" id="2.7.7.7" evidence="1"/>
<keyword evidence="6" id="KW-0239">DNA-directed DNA polymerase</keyword>
<gene>
    <name evidence="11" type="primary">holA</name>
    <name evidence="11" type="ORF">NAG76_21420</name>
</gene>
<evidence type="ECO:0000256" key="4">
    <source>
        <dbReference type="ARBA" id="ARBA00022695"/>
    </source>
</evidence>
<dbReference type="KEGG" id="plig:NAG76_21420"/>
<reference evidence="11" key="1">
    <citation type="submission" date="2022-05" db="EMBL/GenBank/DDBJ databases">
        <title>Novel bacterial taxa in a minimal lignocellulolytic consortium and its capacity to transform plastics disclosed by genome-resolved metagenomics.</title>
        <authorList>
            <person name="Rodriguez C.A.D."/>
            <person name="Diaz-Garcia L."/>
            <person name="Herrera K."/>
            <person name="Tarazona N.A."/>
            <person name="Sproer C."/>
            <person name="Overmann J."/>
            <person name="Jimenez D.J."/>
        </authorList>
    </citation>
    <scope>NUCLEOTIDE SEQUENCE</scope>
    <source>
        <strain evidence="11">MAG5</strain>
    </source>
</reference>
<evidence type="ECO:0000256" key="3">
    <source>
        <dbReference type="ARBA" id="ARBA00022679"/>
    </source>
</evidence>
<evidence type="ECO:0000313" key="12">
    <source>
        <dbReference type="Proteomes" id="UP001056756"/>
    </source>
</evidence>
<dbReference type="GO" id="GO:0009360">
    <property type="term" value="C:DNA polymerase III complex"/>
    <property type="evidence" value="ECO:0007669"/>
    <property type="project" value="InterPro"/>
</dbReference>
<evidence type="ECO:0000313" key="11">
    <source>
        <dbReference type="EMBL" id="URN94350.1"/>
    </source>
</evidence>
<keyword evidence="3 11" id="KW-0808">Transferase</keyword>
<dbReference type="InterPro" id="IPR008921">
    <property type="entry name" value="DNA_pol3_clamp-load_cplx_C"/>
</dbReference>
<dbReference type="Pfam" id="PF06144">
    <property type="entry name" value="DNA_pol3_delta"/>
    <property type="match status" value="1"/>
</dbReference>
<dbReference type="Gene3D" id="1.10.8.60">
    <property type="match status" value="1"/>
</dbReference>
<feature type="domain" description="DNA polymerase III delta subunit-like C-terminal" evidence="10">
    <location>
        <begin position="218"/>
        <end position="337"/>
    </location>
</feature>
<evidence type="ECO:0000256" key="7">
    <source>
        <dbReference type="ARBA" id="ARBA00034754"/>
    </source>
</evidence>
<keyword evidence="4 11" id="KW-0548">Nucleotidyltransferase</keyword>
<evidence type="ECO:0000256" key="5">
    <source>
        <dbReference type="ARBA" id="ARBA00022705"/>
    </source>
</evidence>
<dbReference type="Gene3D" id="1.20.272.10">
    <property type="match status" value="1"/>
</dbReference>
<organism evidence="11 12">
    <name type="scientific">Candidatus Pristimantibacillus lignocellulolyticus</name>
    <dbReference type="NCBI Taxonomy" id="2994561"/>
    <lineage>
        <taxon>Bacteria</taxon>
        <taxon>Bacillati</taxon>
        <taxon>Bacillota</taxon>
        <taxon>Bacilli</taxon>
        <taxon>Bacillales</taxon>
        <taxon>Paenibacillaceae</taxon>
        <taxon>Candidatus Pristimantibacillus</taxon>
    </lineage>
</organism>
<dbReference type="InterPro" id="IPR010372">
    <property type="entry name" value="DNA_pol3_delta_N"/>
</dbReference>
<evidence type="ECO:0000259" key="9">
    <source>
        <dbReference type="Pfam" id="PF06144"/>
    </source>
</evidence>
<dbReference type="Gene3D" id="3.40.50.300">
    <property type="entry name" value="P-loop containing nucleotide triphosphate hydrolases"/>
    <property type="match status" value="1"/>
</dbReference>
<dbReference type="GO" id="GO:0006261">
    <property type="term" value="P:DNA-templated DNA replication"/>
    <property type="evidence" value="ECO:0007669"/>
    <property type="project" value="TreeGrafter"/>
</dbReference>
<dbReference type="PANTHER" id="PTHR34388">
    <property type="entry name" value="DNA POLYMERASE III SUBUNIT DELTA"/>
    <property type="match status" value="1"/>
</dbReference>
<dbReference type="InterPro" id="IPR027417">
    <property type="entry name" value="P-loop_NTPase"/>
</dbReference>
<comment type="similarity">
    <text evidence="7">Belongs to the DNA polymerase HolA subunit family.</text>
</comment>
<dbReference type="GO" id="GO:0003887">
    <property type="term" value="F:DNA-directed DNA polymerase activity"/>
    <property type="evidence" value="ECO:0007669"/>
    <property type="project" value="UniProtKB-KW"/>
</dbReference>
<dbReference type="EMBL" id="CP097899">
    <property type="protein sequence ID" value="URN94350.1"/>
    <property type="molecule type" value="Genomic_DNA"/>
</dbReference>
<comment type="catalytic activity">
    <reaction evidence="8">
        <text>DNA(n) + a 2'-deoxyribonucleoside 5'-triphosphate = DNA(n+1) + diphosphate</text>
        <dbReference type="Rhea" id="RHEA:22508"/>
        <dbReference type="Rhea" id="RHEA-COMP:17339"/>
        <dbReference type="Rhea" id="RHEA-COMP:17340"/>
        <dbReference type="ChEBI" id="CHEBI:33019"/>
        <dbReference type="ChEBI" id="CHEBI:61560"/>
        <dbReference type="ChEBI" id="CHEBI:173112"/>
        <dbReference type="EC" id="2.7.7.7"/>
    </reaction>
</comment>
<dbReference type="SUPFAM" id="SSF52540">
    <property type="entry name" value="P-loop containing nucleoside triphosphate hydrolases"/>
    <property type="match status" value="1"/>
</dbReference>
<dbReference type="GO" id="GO:0003677">
    <property type="term" value="F:DNA binding"/>
    <property type="evidence" value="ECO:0007669"/>
    <property type="project" value="InterPro"/>
</dbReference>
<sequence>MEARDVIKDVQNGYFKPFYVVYGKDRYRMEQFIDLVKNKVFTDEEQGMGIIKFDTSETPLEEIVLEAESPSFFLDKKLIIVRDSSIMCAAAKESNKVEHLTDSLMKYMEYPLESSIIIFAVYAEKLDERKKLVKQMKERRCVVHFPELDHNQLKQWLTKLASDQGRSLQVEGAELLISRVGVSMQQLSQELNKLCLHVGDGGKITEELVAQLTTTTVEEDVFALVDAIVNIKLTTALSMYRELLVRKEEPIKLVALIARQLRMMLQIKELEQHHYSPQQMAGILGAHPYSVKLAAEKARHYEIKQLALLLSSLADLDYGMKTGQIDKALGLELYILSLGSTYRMQFSH</sequence>
<evidence type="ECO:0000256" key="8">
    <source>
        <dbReference type="ARBA" id="ARBA00049244"/>
    </source>
</evidence>
<evidence type="ECO:0000259" key="10">
    <source>
        <dbReference type="Pfam" id="PF21694"/>
    </source>
</evidence>
<evidence type="ECO:0000256" key="2">
    <source>
        <dbReference type="ARBA" id="ARBA00017703"/>
    </source>
</evidence>
<dbReference type="PANTHER" id="PTHR34388:SF1">
    <property type="entry name" value="DNA POLYMERASE III SUBUNIT DELTA"/>
    <property type="match status" value="1"/>
</dbReference>
<feature type="domain" description="DNA polymerase III delta N-terminal" evidence="9">
    <location>
        <begin position="19"/>
        <end position="145"/>
    </location>
</feature>
<dbReference type="Pfam" id="PF21694">
    <property type="entry name" value="DNA_pol3_delta_C"/>
    <property type="match status" value="1"/>
</dbReference>
<dbReference type="AlphaFoldDB" id="A0A9J6ZDW4"/>
<name>A0A9J6ZDW4_9BACL</name>
<protein>
    <recommendedName>
        <fullName evidence="2">DNA polymerase III subunit delta</fullName>
        <ecNumber evidence="1">2.7.7.7</ecNumber>
    </recommendedName>
</protein>